<feature type="compositionally biased region" description="Polar residues" evidence="1">
    <location>
        <begin position="104"/>
        <end position="116"/>
    </location>
</feature>
<reference evidence="2 3" key="1">
    <citation type="journal article" date="2019" name="Sci. Rep.">
        <title>Orb-weaving spider Araneus ventricosus genome elucidates the spidroin gene catalogue.</title>
        <authorList>
            <person name="Kono N."/>
            <person name="Nakamura H."/>
            <person name="Ohtoshi R."/>
            <person name="Moran D.A.P."/>
            <person name="Shinohara A."/>
            <person name="Yoshida Y."/>
            <person name="Fujiwara M."/>
            <person name="Mori M."/>
            <person name="Tomita M."/>
            <person name="Arakawa K."/>
        </authorList>
    </citation>
    <scope>NUCLEOTIDE SEQUENCE [LARGE SCALE GENOMIC DNA]</scope>
</reference>
<evidence type="ECO:0000313" key="3">
    <source>
        <dbReference type="Proteomes" id="UP000499080"/>
    </source>
</evidence>
<accession>A0A4Y2WKX7</accession>
<evidence type="ECO:0000313" key="2">
    <source>
        <dbReference type="EMBL" id="GBO37012.1"/>
    </source>
</evidence>
<organism evidence="2 3">
    <name type="scientific">Araneus ventricosus</name>
    <name type="common">Orbweaver spider</name>
    <name type="synonym">Epeira ventricosa</name>
    <dbReference type="NCBI Taxonomy" id="182803"/>
    <lineage>
        <taxon>Eukaryota</taxon>
        <taxon>Metazoa</taxon>
        <taxon>Ecdysozoa</taxon>
        <taxon>Arthropoda</taxon>
        <taxon>Chelicerata</taxon>
        <taxon>Arachnida</taxon>
        <taxon>Araneae</taxon>
        <taxon>Araneomorphae</taxon>
        <taxon>Entelegynae</taxon>
        <taxon>Araneoidea</taxon>
        <taxon>Araneidae</taxon>
        <taxon>Araneus</taxon>
    </lineage>
</organism>
<dbReference type="EMBL" id="BGPR01061308">
    <property type="protein sequence ID" value="GBO37012.1"/>
    <property type="molecule type" value="Genomic_DNA"/>
</dbReference>
<dbReference type="Proteomes" id="UP000499080">
    <property type="component" value="Unassembled WGS sequence"/>
</dbReference>
<keyword evidence="3" id="KW-1185">Reference proteome</keyword>
<name>A0A4Y2WKX7_ARAVE</name>
<sequence length="116" mass="13332">MSNISTLKNVARLIFIRSHILADVPHCTRQELSCDFRQNFSWLMLQKNTTCRKNFKKLTLQITTKLFASPEDKKKKQQGLAPRMPNGLQEPNGPEARSCKNTDHSFSQAQRNSKIT</sequence>
<dbReference type="AlphaFoldDB" id="A0A4Y2WKX7"/>
<proteinExistence type="predicted"/>
<evidence type="ECO:0000256" key="1">
    <source>
        <dbReference type="SAM" id="MobiDB-lite"/>
    </source>
</evidence>
<gene>
    <name evidence="2" type="ORF">AVEN_45389_1</name>
</gene>
<comment type="caution">
    <text evidence="2">The sequence shown here is derived from an EMBL/GenBank/DDBJ whole genome shotgun (WGS) entry which is preliminary data.</text>
</comment>
<feature type="region of interest" description="Disordered" evidence="1">
    <location>
        <begin position="69"/>
        <end position="116"/>
    </location>
</feature>
<protein>
    <submittedName>
        <fullName evidence="2">Uncharacterized protein</fullName>
    </submittedName>
</protein>